<dbReference type="RefSeq" id="WP_144992426.1">
    <property type="nucleotide sequence ID" value="NZ_VNJK01000002.1"/>
</dbReference>
<dbReference type="OrthoDB" id="9803333at2"/>
<dbReference type="PANTHER" id="PTHR24321:SF11">
    <property type="entry name" value="BLR0893 PROTEIN"/>
    <property type="match status" value="1"/>
</dbReference>
<dbReference type="PRINTS" id="PR00081">
    <property type="entry name" value="GDHRDH"/>
</dbReference>
<name>A0A559IPW9_9BACL</name>
<protein>
    <submittedName>
        <fullName evidence="3">SDR family oxidoreductase</fullName>
    </submittedName>
</protein>
<dbReference type="CDD" id="cd05233">
    <property type="entry name" value="SDR_c"/>
    <property type="match status" value="1"/>
</dbReference>
<dbReference type="EMBL" id="VNJK01000002">
    <property type="protein sequence ID" value="TVX89694.1"/>
    <property type="molecule type" value="Genomic_DNA"/>
</dbReference>
<comment type="caution">
    <text evidence="3">The sequence shown here is derived from an EMBL/GenBank/DDBJ whole genome shotgun (WGS) entry which is preliminary data.</text>
</comment>
<comment type="similarity">
    <text evidence="1">Belongs to the short-chain dehydrogenases/reductases (SDR) family.</text>
</comment>
<dbReference type="Proteomes" id="UP000318102">
    <property type="component" value="Unassembled WGS sequence"/>
</dbReference>
<sequence length="247" mass="26074">MKLTGKVAVVTGGAKGIGEATAKLFIEKGAKVVVADFSDEGEQIVQALKEMGGEALFVKTDVSKEADIQHLVTETVRHFGKLDIMVANAGIGDSAPIHELGLDRWQKMIDINLTGVFLSDKYAIEQMLKQDTGGVVVNMASMLGHIGQVNGTAYTAAKAGVVNLTRTLGVTYAKQGIRVNAVCPGYIDTPLLSQASEETRNKLIAGHPIGRLGRADEIAKAILFLASDDSSFMVGANLLVDGGYTAQ</sequence>
<reference evidence="3 4" key="1">
    <citation type="submission" date="2019-07" db="EMBL/GenBank/DDBJ databases">
        <authorList>
            <person name="Kim J."/>
        </authorList>
    </citation>
    <scope>NUCLEOTIDE SEQUENCE [LARGE SCALE GENOMIC DNA]</scope>
    <source>
        <strain evidence="3 4">N4</strain>
    </source>
</reference>
<dbReference type="InterPro" id="IPR036291">
    <property type="entry name" value="NAD(P)-bd_dom_sf"/>
</dbReference>
<dbReference type="FunFam" id="3.40.50.720:FF:000084">
    <property type="entry name" value="Short-chain dehydrogenase reductase"/>
    <property type="match status" value="1"/>
</dbReference>
<dbReference type="Gene3D" id="3.40.50.720">
    <property type="entry name" value="NAD(P)-binding Rossmann-like Domain"/>
    <property type="match status" value="1"/>
</dbReference>
<dbReference type="GO" id="GO:0008206">
    <property type="term" value="P:bile acid metabolic process"/>
    <property type="evidence" value="ECO:0007669"/>
    <property type="project" value="UniProtKB-ARBA"/>
</dbReference>
<dbReference type="PANTHER" id="PTHR24321">
    <property type="entry name" value="DEHYDROGENASES, SHORT CHAIN"/>
    <property type="match status" value="1"/>
</dbReference>
<dbReference type="PRINTS" id="PR00080">
    <property type="entry name" value="SDRFAMILY"/>
</dbReference>
<dbReference type="NCBIfam" id="NF005559">
    <property type="entry name" value="PRK07231.1"/>
    <property type="match status" value="1"/>
</dbReference>
<dbReference type="PROSITE" id="PS00061">
    <property type="entry name" value="ADH_SHORT"/>
    <property type="match status" value="1"/>
</dbReference>
<proteinExistence type="inferred from homology"/>
<dbReference type="GO" id="GO:0016491">
    <property type="term" value="F:oxidoreductase activity"/>
    <property type="evidence" value="ECO:0007669"/>
    <property type="project" value="UniProtKB-KW"/>
</dbReference>
<dbReference type="NCBIfam" id="NF009466">
    <property type="entry name" value="PRK12826.1-2"/>
    <property type="match status" value="1"/>
</dbReference>
<organism evidence="3 4">
    <name type="scientific">Paenibacillus agilis</name>
    <dbReference type="NCBI Taxonomy" id="3020863"/>
    <lineage>
        <taxon>Bacteria</taxon>
        <taxon>Bacillati</taxon>
        <taxon>Bacillota</taxon>
        <taxon>Bacilli</taxon>
        <taxon>Bacillales</taxon>
        <taxon>Paenibacillaceae</taxon>
        <taxon>Paenibacillus</taxon>
    </lineage>
</organism>
<accession>A0A559IPW9</accession>
<evidence type="ECO:0000256" key="1">
    <source>
        <dbReference type="ARBA" id="ARBA00006484"/>
    </source>
</evidence>
<dbReference type="InterPro" id="IPR002347">
    <property type="entry name" value="SDR_fam"/>
</dbReference>
<dbReference type="InterPro" id="IPR020904">
    <property type="entry name" value="Sc_DH/Rdtase_CS"/>
</dbReference>
<gene>
    <name evidence="3" type="ORF">FPZ44_18205</name>
</gene>
<evidence type="ECO:0000256" key="2">
    <source>
        <dbReference type="ARBA" id="ARBA00023002"/>
    </source>
</evidence>
<dbReference type="AlphaFoldDB" id="A0A559IPW9"/>
<evidence type="ECO:0000313" key="3">
    <source>
        <dbReference type="EMBL" id="TVX89694.1"/>
    </source>
</evidence>
<dbReference type="Pfam" id="PF13561">
    <property type="entry name" value="adh_short_C2"/>
    <property type="match status" value="1"/>
</dbReference>
<keyword evidence="2" id="KW-0560">Oxidoreductase</keyword>
<evidence type="ECO:0000313" key="4">
    <source>
        <dbReference type="Proteomes" id="UP000318102"/>
    </source>
</evidence>
<dbReference type="SUPFAM" id="SSF51735">
    <property type="entry name" value="NAD(P)-binding Rossmann-fold domains"/>
    <property type="match status" value="1"/>
</dbReference>
<keyword evidence="4" id="KW-1185">Reference proteome</keyword>